<evidence type="ECO:0000256" key="5">
    <source>
        <dbReference type="ARBA" id="ARBA00022989"/>
    </source>
</evidence>
<feature type="domain" description="G-protein coupled receptors family 1 profile" evidence="10">
    <location>
        <begin position="18"/>
        <end position="56"/>
    </location>
</feature>
<feature type="transmembrane region" description="Helical" evidence="9">
    <location>
        <begin position="48"/>
        <end position="70"/>
    </location>
</feature>
<dbReference type="AlphaFoldDB" id="A0A4Z2EWQ2"/>
<dbReference type="PROSITE" id="PS50262">
    <property type="entry name" value="G_PROTEIN_RECEP_F1_2"/>
    <property type="match status" value="1"/>
</dbReference>
<keyword evidence="6" id="KW-0807">Transducer</keyword>
<name>A0A4Z2EWQ2_9TELE</name>
<dbReference type="Proteomes" id="UP000314294">
    <property type="component" value="Unassembled WGS sequence"/>
</dbReference>
<dbReference type="EMBL" id="SRLO01002308">
    <property type="protein sequence ID" value="TNN33228.1"/>
    <property type="molecule type" value="Genomic_DNA"/>
</dbReference>
<evidence type="ECO:0000313" key="11">
    <source>
        <dbReference type="EMBL" id="TNN33228.1"/>
    </source>
</evidence>
<evidence type="ECO:0000256" key="9">
    <source>
        <dbReference type="SAM" id="Phobius"/>
    </source>
</evidence>
<keyword evidence="8 11" id="KW-0675">Receptor</keyword>
<evidence type="ECO:0000256" key="7">
    <source>
        <dbReference type="ARBA" id="ARBA00023136"/>
    </source>
</evidence>
<evidence type="ECO:0000256" key="6">
    <source>
        <dbReference type="ARBA" id="ARBA00023040"/>
    </source>
</evidence>
<keyword evidence="7 9" id="KW-0472">Membrane</keyword>
<comment type="subcellular location">
    <subcellularLocation>
        <location evidence="1">Cell membrane</location>
        <topology evidence="1">Multi-pass membrane protein</topology>
    </subcellularLocation>
</comment>
<dbReference type="OrthoDB" id="5967898at2759"/>
<comment type="caution">
    <text evidence="11">The sequence shown here is derived from an EMBL/GenBank/DDBJ whole genome shotgun (WGS) entry which is preliminary data.</text>
</comment>
<accession>A0A4Z2EWQ2</accession>
<gene>
    <name evidence="11" type="primary">OR1J4</name>
    <name evidence="11" type="ORF">EYF80_056608</name>
</gene>
<dbReference type="PANTHER" id="PTHR26452">
    <property type="entry name" value="OLFACTORY RECEPTOR"/>
    <property type="match status" value="1"/>
</dbReference>
<dbReference type="Pfam" id="PF00001">
    <property type="entry name" value="7tm_1"/>
    <property type="match status" value="1"/>
</dbReference>
<sequence>MNTHQVPSEVSFSASDFFLLSAMSYDRYVAICRPLRYPAIMRRGTVRLILVLAWLVPACEMAISVALVAMSKGLGFPHVVRETVPQANGTVALTT</sequence>
<evidence type="ECO:0000256" key="4">
    <source>
        <dbReference type="ARBA" id="ARBA00022725"/>
    </source>
</evidence>
<dbReference type="GO" id="GO:0004930">
    <property type="term" value="F:G protein-coupled receptor activity"/>
    <property type="evidence" value="ECO:0007669"/>
    <property type="project" value="UniProtKB-KW"/>
</dbReference>
<evidence type="ECO:0000256" key="1">
    <source>
        <dbReference type="ARBA" id="ARBA00004651"/>
    </source>
</evidence>
<keyword evidence="12" id="KW-1185">Reference proteome</keyword>
<proteinExistence type="predicted"/>
<keyword evidence="5 9" id="KW-1133">Transmembrane helix</keyword>
<evidence type="ECO:0000313" key="12">
    <source>
        <dbReference type="Proteomes" id="UP000314294"/>
    </source>
</evidence>
<evidence type="ECO:0000256" key="8">
    <source>
        <dbReference type="ARBA" id="ARBA00023170"/>
    </source>
</evidence>
<evidence type="ECO:0000259" key="10">
    <source>
        <dbReference type="PROSITE" id="PS50262"/>
    </source>
</evidence>
<protein>
    <submittedName>
        <fullName evidence="11">Olfactory receptor 1J4</fullName>
    </submittedName>
</protein>
<dbReference type="InterPro" id="IPR017452">
    <property type="entry name" value="GPCR_Rhodpsn_7TM"/>
</dbReference>
<reference evidence="11 12" key="1">
    <citation type="submission" date="2019-03" db="EMBL/GenBank/DDBJ databases">
        <title>First draft genome of Liparis tanakae, snailfish: a comprehensive survey of snailfish specific genes.</title>
        <authorList>
            <person name="Kim W."/>
            <person name="Song I."/>
            <person name="Jeong J.-H."/>
            <person name="Kim D."/>
            <person name="Kim S."/>
            <person name="Ryu S."/>
            <person name="Song J.Y."/>
            <person name="Lee S.K."/>
        </authorList>
    </citation>
    <scope>NUCLEOTIDE SEQUENCE [LARGE SCALE GENOMIC DNA]</scope>
    <source>
        <tissue evidence="11">Muscle</tissue>
    </source>
</reference>
<keyword evidence="6" id="KW-0297">G-protein coupled receptor</keyword>
<keyword evidence="4" id="KW-0716">Sensory transduction</keyword>
<dbReference type="InterPro" id="IPR050516">
    <property type="entry name" value="Olfactory_GPCR"/>
</dbReference>
<dbReference type="Gene3D" id="1.20.1070.10">
    <property type="entry name" value="Rhodopsin 7-helix transmembrane proteins"/>
    <property type="match status" value="1"/>
</dbReference>
<dbReference type="SUPFAM" id="SSF81321">
    <property type="entry name" value="Family A G protein-coupled receptor-like"/>
    <property type="match status" value="1"/>
</dbReference>
<keyword evidence="4" id="KW-0552">Olfaction</keyword>
<dbReference type="GO" id="GO:0005886">
    <property type="term" value="C:plasma membrane"/>
    <property type="evidence" value="ECO:0007669"/>
    <property type="project" value="UniProtKB-SubCell"/>
</dbReference>
<keyword evidence="2" id="KW-1003">Cell membrane</keyword>
<evidence type="ECO:0000256" key="2">
    <source>
        <dbReference type="ARBA" id="ARBA00022475"/>
    </source>
</evidence>
<keyword evidence="3 9" id="KW-0812">Transmembrane</keyword>
<dbReference type="InterPro" id="IPR000276">
    <property type="entry name" value="GPCR_Rhodpsn"/>
</dbReference>
<organism evidence="11 12">
    <name type="scientific">Liparis tanakae</name>
    <name type="common">Tanaka's snailfish</name>
    <dbReference type="NCBI Taxonomy" id="230148"/>
    <lineage>
        <taxon>Eukaryota</taxon>
        <taxon>Metazoa</taxon>
        <taxon>Chordata</taxon>
        <taxon>Craniata</taxon>
        <taxon>Vertebrata</taxon>
        <taxon>Euteleostomi</taxon>
        <taxon>Actinopterygii</taxon>
        <taxon>Neopterygii</taxon>
        <taxon>Teleostei</taxon>
        <taxon>Neoteleostei</taxon>
        <taxon>Acanthomorphata</taxon>
        <taxon>Eupercaria</taxon>
        <taxon>Perciformes</taxon>
        <taxon>Cottioidei</taxon>
        <taxon>Cottales</taxon>
        <taxon>Liparidae</taxon>
        <taxon>Liparis</taxon>
    </lineage>
</organism>
<dbReference type="GO" id="GO:0007608">
    <property type="term" value="P:sensory perception of smell"/>
    <property type="evidence" value="ECO:0007669"/>
    <property type="project" value="UniProtKB-KW"/>
</dbReference>
<evidence type="ECO:0000256" key="3">
    <source>
        <dbReference type="ARBA" id="ARBA00022692"/>
    </source>
</evidence>